<organism evidence="1 2">
    <name type="scientific">Hibiscus trionum</name>
    <name type="common">Flower of an hour</name>
    <dbReference type="NCBI Taxonomy" id="183268"/>
    <lineage>
        <taxon>Eukaryota</taxon>
        <taxon>Viridiplantae</taxon>
        <taxon>Streptophyta</taxon>
        <taxon>Embryophyta</taxon>
        <taxon>Tracheophyta</taxon>
        <taxon>Spermatophyta</taxon>
        <taxon>Magnoliopsida</taxon>
        <taxon>eudicotyledons</taxon>
        <taxon>Gunneridae</taxon>
        <taxon>Pentapetalae</taxon>
        <taxon>rosids</taxon>
        <taxon>malvids</taxon>
        <taxon>Malvales</taxon>
        <taxon>Malvaceae</taxon>
        <taxon>Malvoideae</taxon>
        <taxon>Hibiscus</taxon>
    </lineage>
</organism>
<dbReference type="InterPro" id="IPR036691">
    <property type="entry name" value="Endo/exonu/phosph_ase_sf"/>
</dbReference>
<dbReference type="OrthoDB" id="1432313at2759"/>
<protein>
    <recommendedName>
        <fullName evidence="3">Endonuclease/exonuclease/phosphatase domain-containing protein</fullName>
    </recommendedName>
</protein>
<gene>
    <name evidence="1" type="ORF">HRI_004084700</name>
</gene>
<proteinExistence type="predicted"/>
<name>A0A9W7IYA6_HIBTR</name>
<dbReference type="Proteomes" id="UP001165190">
    <property type="component" value="Unassembled WGS sequence"/>
</dbReference>
<evidence type="ECO:0000313" key="1">
    <source>
        <dbReference type="EMBL" id="GMJ04155.1"/>
    </source>
</evidence>
<sequence length="154" mass="17997">MTILAWNVMGMGNKKTVLALKNSIFKFNSSIIFLGETKQKEKYMERLRMRMNFYNSFYFDPIGIAGGLDLCWKKEVVVSILQAEKNFINSEISVNEEEAWYNTFIYGPSYYDEKEKFWQSLSSLRGRNQKRWCIIGDSNIVARKDEKARGSLSI</sequence>
<evidence type="ECO:0008006" key="3">
    <source>
        <dbReference type="Google" id="ProtNLM"/>
    </source>
</evidence>
<dbReference type="Gene3D" id="3.60.10.10">
    <property type="entry name" value="Endonuclease/exonuclease/phosphatase"/>
    <property type="match status" value="1"/>
</dbReference>
<dbReference type="EMBL" id="BSYR01000038">
    <property type="protein sequence ID" value="GMJ04155.1"/>
    <property type="molecule type" value="Genomic_DNA"/>
</dbReference>
<comment type="caution">
    <text evidence="1">The sequence shown here is derived from an EMBL/GenBank/DDBJ whole genome shotgun (WGS) entry which is preliminary data.</text>
</comment>
<dbReference type="SUPFAM" id="SSF56219">
    <property type="entry name" value="DNase I-like"/>
    <property type="match status" value="1"/>
</dbReference>
<dbReference type="PANTHER" id="PTHR35218:SF9">
    <property type="entry name" value="ENDONUCLEASE_EXONUCLEASE_PHOSPHATASE DOMAIN-CONTAINING PROTEIN"/>
    <property type="match status" value="1"/>
</dbReference>
<reference evidence="1" key="1">
    <citation type="submission" date="2023-05" db="EMBL/GenBank/DDBJ databases">
        <title>Genome and transcriptome analyses reveal genes involved in the formation of fine ridges on petal epidermal cells in Hibiscus trionum.</title>
        <authorList>
            <person name="Koshimizu S."/>
            <person name="Masuda S."/>
            <person name="Ishii T."/>
            <person name="Shirasu K."/>
            <person name="Hoshino A."/>
            <person name="Arita M."/>
        </authorList>
    </citation>
    <scope>NUCLEOTIDE SEQUENCE</scope>
    <source>
        <strain evidence="1">Hamamatsu line</strain>
    </source>
</reference>
<keyword evidence="2" id="KW-1185">Reference proteome</keyword>
<dbReference type="PANTHER" id="PTHR35218">
    <property type="entry name" value="RNASE H DOMAIN-CONTAINING PROTEIN"/>
    <property type="match status" value="1"/>
</dbReference>
<dbReference type="AlphaFoldDB" id="A0A9W7IYA6"/>
<evidence type="ECO:0000313" key="2">
    <source>
        <dbReference type="Proteomes" id="UP001165190"/>
    </source>
</evidence>
<accession>A0A9W7IYA6</accession>